<dbReference type="SUPFAM" id="SSF88946">
    <property type="entry name" value="Sigma2 domain of RNA polymerase sigma factors"/>
    <property type="match status" value="1"/>
</dbReference>
<feature type="domain" description="RNA polymerase sigma-70 region 2" evidence="5">
    <location>
        <begin position="24"/>
        <end position="90"/>
    </location>
</feature>
<keyword evidence="3" id="KW-0731">Sigma factor</keyword>
<comment type="similarity">
    <text evidence="1">Belongs to the sigma-70 factor family. ECF subfamily.</text>
</comment>
<organism evidence="7 8">
    <name type="scientific">Litoreibacter arenae DSM 19593</name>
    <dbReference type="NCBI Taxonomy" id="1123360"/>
    <lineage>
        <taxon>Bacteria</taxon>
        <taxon>Pseudomonadati</taxon>
        <taxon>Pseudomonadota</taxon>
        <taxon>Alphaproteobacteria</taxon>
        <taxon>Rhodobacterales</taxon>
        <taxon>Roseobacteraceae</taxon>
        <taxon>Litoreibacter</taxon>
    </lineage>
</organism>
<dbReference type="PANTHER" id="PTHR43133:SF62">
    <property type="entry name" value="RNA POLYMERASE SIGMA FACTOR SIGZ"/>
    <property type="match status" value="1"/>
</dbReference>
<dbReference type="InterPro" id="IPR007627">
    <property type="entry name" value="RNA_pol_sigma70_r2"/>
</dbReference>
<dbReference type="Gene3D" id="1.10.10.10">
    <property type="entry name" value="Winged helix-like DNA-binding domain superfamily/Winged helix DNA-binding domain"/>
    <property type="match status" value="1"/>
</dbReference>
<dbReference type="HOGENOM" id="CLU_047691_3_0_5"/>
<dbReference type="InterPro" id="IPR013324">
    <property type="entry name" value="RNA_pol_sigma_r3/r4-like"/>
</dbReference>
<keyword evidence="4" id="KW-0804">Transcription</keyword>
<evidence type="ECO:0000259" key="5">
    <source>
        <dbReference type="Pfam" id="PF04542"/>
    </source>
</evidence>
<name>S9QB58_9RHOB</name>
<evidence type="ECO:0000256" key="2">
    <source>
        <dbReference type="ARBA" id="ARBA00023015"/>
    </source>
</evidence>
<proteinExistence type="inferred from homology"/>
<dbReference type="RefSeq" id="WP_021100948.1">
    <property type="nucleotide sequence ID" value="NZ_KE557307.1"/>
</dbReference>
<accession>S9QB58</accession>
<gene>
    <name evidence="7" type="ORF">thalar_02393</name>
</gene>
<dbReference type="STRING" id="1123360.thalar_02393"/>
<dbReference type="NCBIfam" id="TIGR02937">
    <property type="entry name" value="sigma70-ECF"/>
    <property type="match status" value="1"/>
</dbReference>
<keyword evidence="8" id="KW-1185">Reference proteome</keyword>
<feature type="domain" description="RNA polymerase sigma factor 70 region 4 type 2" evidence="6">
    <location>
        <begin position="121"/>
        <end position="171"/>
    </location>
</feature>
<comment type="caution">
    <text evidence="7">The sequence shown here is derived from an EMBL/GenBank/DDBJ whole genome shotgun (WGS) entry which is preliminary data.</text>
</comment>
<evidence type="ECO:0000259" key="6">
    <source>
        <dbReference type="Pfam" id="PF08281"/>
    </source>
</evidence>
<evidence type="ECO:0000256" key="4">
    <source>
        <dbReference type="ARBA" id="ARBA00023163"/>
    </source>
</evidence>
<evidence type="ECO:0000256" key="1">
    <source>
        <dbReference type="ARBA" id="ARBA00010641"/>
    </source>
</evidence>
<protein>
    <submittedName>
        <fullName evidence="7">Putative RNA polymerase sigma factor</fullName>
    </submittedName>
</protein>
<keyword evidence="2" id="KW-0805">Transcription regulation</keyword>
<dbReference type="InterPro" id="IPR013249">
    <property type="entry name" value="RNA_pol_sigma70_r4_t2"/>
</dbReference>
<dbReference type="GO" id="GO:0003677">
    <property type="term" value="F:DNA binding"/>
    <property type="evidence" value="ECO:0007669"/>
    <property type="project" value="InterPro"/>
</dbReference>
<sequence>MADLDYNRLIEQIAQGDRVAFSEFYTAFERALYGFIRRRLNDPFESADILHDVFIEVWRGAERFEGRSTVKSWVFGIAYRKIMDNHRRTGKLSYTDQLPETVSDEADGEACLLAAQESTHVRACIDSLKEDHRSAIELAFFADMTYKEISAATDVPEGTVKTRIYHAKQLLMHCLSGRMEAKDA</sequence>
<evidence type="ECO:0000313" key="8">
    <source>
        <dbReference type="Proteomes" id="UP000015351"/>
    </source>
</evidence>
<dbReference type="InterPro" id="IPR036388">
    <property type="entry name" value="WH-like_DNA-bd_sf"/>
</dbReference>
<reference evidence="8" key="1">
    <citation type="journal article" date="2013" name="Stand. Genomic Sci.">
        <title>Genome sequence of the Litoreibacter arenae type strain (DSM 19593(T)), a member of the Roseobacter clade isolated from sea sand.</title>
        <authorList>
            <person name="Riedel T."/>
            <person name="Fiebig A."/>
            <person name="Petersen J."/>
            <person name="Gronow S."/>
            <person name="Kyrpides N.C."/>
            <person name="Goker M."/>
            <person name="Klenk H.P."/>
        </authorList>
    </citation>
    <scope>NUCLEOTIDE SEQUENCE [LARGE SCALE GENOMIC DNA]</scope>
    <source>
        <strain evidence="8">DSM 19593</strain>
    </source>
</reference>
<dbReference type="Pfam" id="PF08281">
    <property type="entry name" value="Sigma70_r4_2"/>
    <property type="match status" value="1"/>
</dbReference>
<dbReference type="AlphaFoldDB" id="S9QB58"/>
<dbReference type="eggNOG" id="COG1595">
    <property type="taxonomic scope" value="Bacteria"/>
</dbReference>
<dbReference type="Gene3D" id="1.10.1740.10">
    <property type="match status" value="1"/>
</dbReference>
<dbReference type="OrthoDB" id="9803470at2"/>
<evidence type="ECO:0000313" key="7">
    <source>
        <dbReference type="EMBL" id="EPX78601.1"/>
    </source>
</evidence>
<dbReference type="InterPro" id="IPR014284">
    <property type="entry name" value="RNA_pol_sigma-70_dom"/>
</dbReference>
<dbReference type="CDD" id="cd06171">
    <property type="entry name" value="Sigma70_r4"/>
    <property type="match status" value="1"/>
</dbReference>
<dbReference type="EMBL" id="AONI01000011">
    <property type="protein sequence ID" value="EPX78601.1"/>
    <property type="molecule type" value="Genomic_DNA"/>
</dbReference>
<dbReference type="InterPro" id="IPR013325">
    <property type="entry name" value="RNA_pol_sigma_r2"/>
</dbReference>
<dbReference type="Pfam" id="PF04542">
    <property type="entry name" value="Sigma70_r2"/>
    <property type="match status" value="1"/>
</dbReference>
<dbReference type="PANTHER" id="PTHR43133">
    <property type="entry name" value="RNA POLYMERASE ECF-TYPE SIGMA FACTO"/>
    <property type="match status" value="1"/>
</dbReference>
<dbReference type="GO" id="GO:0006352">
    <property type="term" value="P:DNA-templated transcription initiation"/>
    <property type="evidence" value="ECO:0007669"/>
    <property type="project" value="InterPro"/>
</dbReference>
<dbReference type="SUPFAM" id="SSF88659">
    <property type="entry name" value="Sigma3 and sigma4 domains of RNA polymerase sigma factors"/>
    <property type="match status" value="1"/>
</dbReference>
<dbReference type="InterPro" id="IPR039425">
    <property type="entry name" value="RNA_pol_sigma-70-like"/>
</dbReference>
<dbReference type="Proteomes" id="UP000015351">
    <property type="component" value="Unassembled WGS sequence"/>
</dbReference>
<dbReference type="GO" id="GO:0016987">
    <property type="term" value="F:sigma factor activity"/>
    <property type="evidence" value="ECO:0007669"/>
    <property type="project" value="UniProtKB-KW"/>
</dbReference>
<evidence type="ECO:0000256" key="3">
    <source>
        <dbReference type="ARBA" id="ARBA00023082"/>
    </source>
</evidence>